<proteinExistence type="predicted"/>
<organism evidence="3">
    <name type="scientific">Euplotes harpa</name>
    <dbReference type="NCBI Taxonomy" id="151035"/>
    <lineage>
        <taxon>Eukaryota</taxon>
        <taxon>Sar</taxon>
        <taxon>Alveolata</taxon>
        <taxon>Ciliophora</taxon>
        <taxon>Intramacronucleata</taxon>
        <taxon>Spirotrichea</taxon>
        <taxon>Hypotrichia</taxon>
        <taxon>Euplotida</taxon>
        <taxon>Euplotidae</taxon>
        <taxon>Euplotes</taxon>
    </lineage>
</organism>
<dbReference type="EMBL" id="HBII01016236">
    <property type="protein sequence ID" value="CAE0347967.1"/>
    <property type="molecule type" value="Transcribed_RNA"/>
</dbReference>
<feature type="transmembrane region" description="Helical" evidence="2">
    <location>
        <begin position="67"/>
        <end position="86"/>
    </location>
</feature>
<protein>
    <submittedName>
        <fullName evidence="3">Uncharacterized protein</fullName>
    </submittedName>
</protein>
<dbReference type="AlphaFoldDB" id="A0A7S3N8U3"/>
<keyword evidence="2" id="KW-0812">Transmembrane</keyword>
<keyword evidence="1" id="KW-0175">Coiled coil</keyword>
<evidence type="ECO:0000256" key="2">
    <source>
        <dbReference type="SAM" id="Phobius"/>
    </source>
</evidence>
<accession>A0A7S3N8U3</accession>
<name>A0A7S3N8U3_9SPIT</name>
<keyword evidence="2" id="KW-1133">Transmembrane helix</keyword>
<evidence type="ECO:0000313" key="3">
    <source>
        <dbReference type="EMBL" id="CAE0347967.1"/>
    </source>
</evidence>
<sequence>MGKLKENLKDNFDRVYRNLKLKFAQSRVSINIHSILKYQKIYTELMTHQVPILKNNSRKKRIKMLGFYRNAIMVSGIMFMIMYSRIGLLNRLLISLVVTNLLNFATKGYFYSEIIEECADEMSLVGQEARIQLRYHFPEHPNYELYGKTIQLYFQLSEEHKEEIEAYKQAIRERLKAEQDEDAKFEQKLKKSQ</sequence>
<feature type="coiled-coil region" evidence="1">
    <location>
        <begin position="157"/>
        <end position="188"/>
    </location>
</feature>
<reference evidence="3" key="1">
    <citation type="submission" date="2021-01" db="EMBL/GenBank/DDBJ databases">
        <authorList>
            <person name="Corre E."/>
            <person name="Pelletier E."/>
            <person name="Niang G."/>
            <person name="Scheremetjew M."/>
            <person name="Finn R."/>
            <person name="Kale V."/>
            <person name="Holt S."/>
            <person name="Cochrane G."/>
            <person name="Meng A."/>
            <person name="Brown T."/>
            <person name="Cohen L."/>
        </authorList>
    </citation>
    <scope>NUCLEOTIDE SEQUENCE</scope>
    <source>
        <strain evidence="3">FSP1.4</strain>
    </source>
</reference>
<keyword evidence="2" id="KW-0472">Membrane</keyword>
<gene>
    <name evidence="3" type="ORF">EHAR0213_LOCUS6878</name>
</gene>
<evidence type="ECO:0000256" key="1">
    <source>
        <dbReference type="SAM" id="Coils"/>
    </source>
</evidence>